<dbReference type="InterPro" id="IPR000182">
    <property type="entry name" value="GNAT_dom"/>
</dbReference>
<reference evidence="2 3" key="1">
    <citation type="submission" date="2018-05" db="EMBL/GenBank/DDBJ databases">
        <title>Brachybacterium sp. M1HQ-2T, whole genome shotgun sequence.</title>
        <authorList>
            <person name="Tuo L."/>
        </authorList>
    </citation>
    <scope>NUCLEOTIDE SEQUENCE [LARGE SCALE GENOMIC DNA]</scope>
    <source>
        <strain evidence="2 3">M1HQ-2</strain>
    </source>
</reference>
<evidence type="ECO:0000313" key="2">
    <source>
        <dbReference type="EMBL" id="PWH07298.1"/>
    </source>
</evidence>
<name>A0A2U2RN56_9MICO</name>
<dbReference type="Gene3D" id="3.40.630.30">
    <property type="match status" value="1"/>
</dbReference>
<dbReference type="Proteomes" id="UP000245590">
    <property type="component" value="Unassembled WGS sequence"/>
</dbReference>
<dbReference type="SUPFAM" id="SSF55729">
    <property type="entry name" value="Acyl-CoA N-acyltransferases (Nat)"/>
    <property type="match status" value="1"/>
</dbReference>
<dbReference type="Pfam" id="PF13302">
    <property type="entry name" value="Acetyltransf_3"/>
    <property type="match status" value="1"/>
</dbReference>
<dbReference type="GO" id="GO:0008999">
    <property type="term" value="F:protein-N-terminal-alanine acetyltransferase activity"/>
    <property type="evidence" value="ECO:0007669"/>
    <property type="project" value="TreeGrafter"/>
</dbReference>
<comment type="caution">
    <text evidence="2">The sequence shown here is derived from an EMBL/GenBank/DDBJ whole genome shotgun (WGS) entry which is preliminary data.</text>
</comment>
<accession>A0A2U2RN56</accession>
<keyword evidence="3" id="KW-1185">Reference proteome</keyword>
<proteinExistence type="predicted"/>
<dbReference type="InterPro" id="IPR016181">
    <property type="entry name" value="Acyl_CoA_acyltransferase"/>
</dbReference>
<protein>
    <submittedName>
        <fullName evidence="2">N-acetyltransferase</fullName>
    </submittedName>
</protein>
<keyword evidence="2" id="KW-0808">Transferase</keyword>
<organism evidence="2 3">
    <name type="scientific">Brachybacterium endophyticum</name>
    <dbReference type="NCBI Taxonomy" id="2182385"/>
    <lineage>
        <taxon>Bacteria</taxon>
        <taxon>Bacillati</taxon>
        <taxon>Actinomycetota</taxon>
        <taxon>Actinomycetes</taxon>
        <taxon>Micrococcales</taxon>
        <taxon>Dermabacteraceae</taxon>
        <taxon>Brachybacterium</taxon>
    </lineage>
</organism>
<dbReference type="PANTHER" id="PTHR43441:SF11">
    <property type="entry name" value="RIBOSOMAL-PROTEIN-SERINE ACETYLTRANSFERASE"/>
    <property type="match status" value="1"/>
</dbReference>
<dbReference type="GO" id="GO:1990189">
    <property type="term" value="F:protein N-terminal-serine acetyltransferase activity"/>
    <property type="evidence" value="ECO:0007669"/>
    <property type="project" value="TreeGrafter"/>
</dbReference>
<dbReference type="RefSeq" id="WP_109274182.1">
    <property type="nucleotide sequence ID" value="NZ_QFKX01000001.1"/>
</dbReference>
<dbReference type="PANTHER" id="PTHR43441">
    <property type="entry name" value="RIBOSOMAL-PROTEIN-SERINE ACETYLTRANSFERASE"/>
    <property type="match status" value="1"/>
</dbReference>
<sequence length="226" mass="25262">MPATPPDHVPLEELHPPFALRVRSGALTMRMLRDEDMPEYAALLRRPVFAVPDAPHVFPWYARDEEERVREALRFQWRLRSELHPEKWTLPFGIWVDGRLVGCQDLGATAFAVRRVVTSGSWLTLDQQGRGYGSLMRRTVLALAFDHLGAVRAESAAVVGNARSYGVSHACGYEHNGTEVIEQAGRAIEHQRFVVTPATFRRGDAEVQVEGLTPALRSLLGADEGR</sequence>
<gene>
    <name evidence="2" type="ORF">DEO23_01205</name>
</gene>
<evidence type="ECO:0000313" key="3">
    <source>
        <dbReference type="Proteomes" id="UP000245590"/>
    </source>
</evidence>
<evidence type="ECO:0000259" key="1">
    <source>
        <dbReference type="PROSITE" id="PS51186"/>
    </source>
</evidence>
<dbReference type="EMBL" id="QFKX01000001">
    <property type="protein sequence ID" value="PWH07298.1"/>
    <property type="molecule type" value="Genomic_DNA"/>
</dbReference>
<dbReference type="GO" id="GO:0005737">
    <property type="term" value="C:cytoplasm"/>
    <property type="evidence" value="ECO:0007669"/>
    <property type="project" value="TreeGrafter"/>
</dbReference>
<dbReference type="PROSITE" id="PS51186">
    <property type="entry name" value="GNAT"/>
    <property type="match status" value="1"/>
</dbReference>
<dbReference type="AlphaFoldDB" id="A0A2U2RN56"/>
<dbReference type="InterPro" id="IPR051908">
    <property type="entry name" value="Ribosomal_N-acetyltransferase"/>
</dbReference>
<feature type="domain" description="N-acetyltransferase" evidence="1">
    <location>
        <begin position="43"/>
        <end position="195"/>
    </location>
</feature>
<dbReference type="OrthoDB" id="3466127at2"/>